<feature type="compositionally biased region" description="Low complexity" evidence="1">
    <location>
        <begin position="54"/>
        <end position="73"/>
    </location>
</feature>
<sequence>MLTDVFHARHSSQSVGMTFINVPCAVSTPVEPSITNLVTFPRTAAAALHVPRAGSEATTASPTTSSSSGPTTTKPFFPDPSRVTPPPGSVNSEGDNGLAKSVLEYAILAVGIVIIGSVILQRCIRLRRHNEPLSRFFSLSSSPRLFPSSSASHPFVHPLRFPRTTGLSEVPPYPYAHHTRAYDTDAAGRRLGGLQVSDHDGYIGDKDVLPAYDNAGGPPKYGEHEMWSTPPRNSSLATGIGAAPDRPGGTGAASQTPVGGAELAVRDRPGTESRSQAHTLSAARSPESDVERGEGIPAPAPVHKAQLVFWSNNGSLFELARKKTIHIWALFISKPIKWHLESSDNLDDLKLCMDQIGPKGATLSIFSTAGNTSTKRIWDANMEGAEMTLAIMFGLVSATEYRNGNLMYTCPRNRDGRSGVGNESKRLSFRFGEALLSPLQWFYLMVQTSATMAYTIRLAQPFARVKYISWNGHKPMCVWVYSPA</sequence>
<feature type="region of interest" description="Disordered" evidence="1">
    <location>
        <begin position="213"/>
        <end position="295"/>
    </location>
</feature>
<keyword evidence="3" id="KW-1185">Reference proteome</keyword>
<evidence type="ECO:0000313" key="2">
    <source>
        <dbReference type="EMBL" id="GLB44308.1"/>
    </source>
</evidence>
<evidence type="ECO:0000313" key="3">
    <source>
        <dbReference type="Proteomes" id="UP001063166"/>
    </source>
</evidence>
<name>A0A9P3PYD7_LYOSH</name>
<dbReference type="OrthoDB" id="2974599at2759"/>
<protein>
    <submittedName>
        <fullName evidence="2">Uncharacterized protein</fullName>
    </submittedName>
</protein>
<feature type="region of interest" description="Disordered" evidence="1">
    <location>
        <begin position="51"/>
        <end position="93"/>
    </location>
</feature>
<proteinExistence type="predicted"/>
<comment type="caution">
    <text evidence="2">The sequence shown here is derived from an EMBL/GenBank/DDBJ whole genome shotgun (WGS) entry which is preliminary data.</text>
</comment>
<gene>
    <name evidence="2" type="ORF">LshimejAT787_1602380</name>
</gene>
<dbReference type="AlphaFoldDB" id="A0A9P3PYD7"/>
<dbReference type="Proteomes" id="UP001063166">
    <property type="component" value="Unassembled WGS sequence"/>
</dbReference>
<organism evidence="2 3">
    <name type="scientific">Lyophyllum shimeji</name>
    <name type="common">Hon-shimeji</name>
    <name type="synonym">Tricholoma shimeji</name>
    <dbReference type="NCBI Taxonomy" id="47721"/>
    <lineage>
        <taxon>Eukaryota</taxon>
        <taxon>Fungi</taxon>
        <taxon>Dikarya</taxon>
        <taxon>Basidiomycota</taxon>
        <taxon>Agaricomycotina</taxon>
        <taxon>Agaricomycetes</taxon>
        <taxon>Agaricomycetidae</taxon>
        <taxon>Agaricales</taxon>
        <taxon>Tricholomatineae</taxon>
        <taxon>Lyophyllaceae</taxon>
        <taxon>Lyophyllum</taxon>
    </lineage>
</organism>
<accession>A0A9P3PYD7</accession>
<evidence type="ECO:0000256" key="1">
    <source>
        <dbReference type="SAM" id="MobiDB-lite"/>
    </source>
</evidence>
<dbReference type="EMBL" id="BRPK01000016">
    <property type="protein sequence ID" value="GLB44308.1"/>
    <property type="molecule type" value="Genomic_DNA"/>
</dbReference>
<reference evidence="2" key="1">
    <citation type="submission" date="2022-07" db="EMBL/GenBank/DDBJ databases">
        <title>The genome of Lyophyllum shimeji provides insight into the initial evolution of ectomycorrhizal fungal genome.</title>
        <authorList>
            <person name="Kobayashi Y."/>
            <person name="Shibata T."/>
            <person name="Hirakawa H."/>
            <person name="Shigenobu S."/>
            <person name="Nishiyama T."/>
            <person name="Yamada A."/>
            <person name="Hasebe M."/>
            <person name="Kawaguchi M."/>
        </authorList>
    </citation>
    <scope>NUCLEOTIDE SEQUENCE</scope>
    <source>
        <strain evidence="2">AT787</strain>
    </source>
</reference>